<sequence length="393" mass="44363">MGVKKLKVGYFCDTFYPMTDGVVKVLDNYAANLCKRCDVVVFVPEGRGDFDDSSLPYKVVRCKRLRVLGLDYDLPLPELDRHFMKTLKECKLDIVHVHSPFTLGNAGLRYARKHRIPCVATMHSQFKLDFERSLKTPLMKPALAFMMWRLRNFFDSATECWAVNKEVARIFHEDYGVGKLPEVVRNGTDMAVFADKEYVDSLKSGYGISSDEKVLLFVGRINVLKNVDFLVRSLAVLDKEGFRFKALLVGEGQDFNAIKRLVSKSGLKDKVLMPGKITDRKALAAHYALADLFVFPSLYDSSSLVQIEAASQHTPSLFLKGAATSATVTPGIDGYISDRDITSYAHKIEEIFADEACYRKVCMNAFDNLYVTWPQVVDEVYERYLSLSGKSDV</sequence>
<reference evidence="3" key="2">
    <citation type="journal article" date="2021" name="PeerJ">
        <title>Extensive microbial diversity within the chicken gut microbiome revealed by metagenomics and culture.</title>
        <authorList>
            <person name="Gilroy R."/>
            <person name="Ravi A."/>
            <person name="Getino M."/>
            <person name="Pursley I."/>
            <person name="Horton D.L."/>
            <person name="Alikhan N.F."/>
            <person name="Baker D."/>
            <person name="Gharbi K."/>
            <person name="Hall N."/>
            <person name="Watson M."/>
            <person name="Adriaenssens E.M."/>
            <person name="Foster-Nyarko E."/>
            <person name="Jarju S."/>
            <person name="Secka A."/>
            <person name="Antonio M."/>
            <person name="Oren A."/>
            <person name="Chaudhuri R.R."/>
            <person name="La Ragione R."/>
            <person name="Hildebrand F."/>
            <person name="Pallen M.J."/>
        </authorList>
    </citation>
    <scope>NUCLEOTIDE SEQUENCE</scope>
    <source>
        <strain evidence="3">D3-1215</strain>
    </source>
</reference>
<feature type="domain" description="Glycosyltransferase subfamily 4-like N-terminal" evidence="2">
    <location>
        <begin position="20"/>
        <end position="190"/>
    </location>
</feature>
<dbReference type="InterPro" id="IPR028098">
    <property type="entry name" value="Glyco_trans_4-like_N"/>
</dbReference>
<evidence type="ECO:0000313" key="3">
    <source>
        <dbReference type="EMBL" id="MBO8447264.1"/>
    </source>
</evidence>
<dbReference type="InterPro" id="IPR050194">
    <property type="entry name" value="Glycosyltransferase_grp1"/>
</dbReference>
<comment type="caution">
    <text evidence="3">The sequence shown here is derived from an EMBL/GenBank/DDBJ whole genome shotgun (WGS) entry which is preliminary data.</text>
</comment>
<gene>
    <name evidence="3" type="ORF">IAC32_05925</name>
</gene>
<dbReference type="PANTHER" id="PTHR45947">
    <property type="entry name" value="SULFOQUINOVOSYL TRANSFERASE SQD2"/>
    <property type="match status" value="1"/>
</dbReference>
<evidence type="ECO:0000259" key="1">
    <source>
        <dbReference type="Pfam" id="PF00534"/>
    </source>
</evidence>
<dbReference type="Gene3D" id="3.40.50.2000">
    <property type="entry name" value="Glycogen Phosphorylase B"/>
    <property type="match status" value="2"/>
</dbReference>
<dbReference type="Pfam" id="PF00534">
    <property type="entry name" value="Glycos_transf_1"/>
    <property type="match status" value="1"/>
</dbReference>
<dbReference type="AlphaFoldDB" id="A0A9D9ELB5"/>
<dbReference type="PANTHER" id="PTHR45947:SF3">
    <property type="entry name" value="SULFOQUINOVOSYL TRANSFERASE SQD2"/>
    <property type="match status" value="1"/>
</dbReference>
<evidence type="ECO:0000313" key="4">
    <source>
        <dbReference type="Proteomes" id="UP000823637"/>
    </source>
</evidence>
<name>A0A9D9ELB5_9BACT</name>
<feature type="domain" description="Glycosyl transferase family 1" evidence="1">
    <location>
        <begin position="205"/>
        <end position="359"/>
    </location>
</feature>
<dbReference type="SUPFAM" id="SSF53756">
    <property type="entry name" value="UDP-Glycosyltransferase/glycogen phosphorylase"/>
    <property type="match status" value="1"/>
</dbReference>
<dbReference type="Pfam" id="PF13439">
    <property type="entry name" value="Glyco_transf_4"/>
    <property type="match status" value="1"/>
</dbReference>
<organism evidence="3 4">
    <name type="scientific">Candidatus Enterocola intestinipullorum</name>
    <dbReference type="NCBI Taxonomy" id="2840783"/>
    <lineage>
        <taxon>Bacteria</taxon>
        <taxon>Pseudomonadati</taxon>
        <taxon>Bacteroidota</taxon>
        <taxon>Bacteroidia</taxon>
        <taxon>Bacteroidales</taxon>
        <taxon>Candidatus Enterocola</taxon>
    </lineage>
</organism>
<dbReference type="GO" id="GO:0016757">
    <property type="term" value="F:glycosyltransferase activity"/>
    <property type="evidence" value="ECO:0007669"/>
    <property type="project" value="InterPro"/>
</dbReference>
<accession>A0A9D9ELB5</accession>
<evidence type="ECO:0000259" key="2">
    <source>
        <dbReference type="Pfam" id="PF13439"/>
    </source>
</evidence>
<dbReference type="EMBL" id="JADIMR010000088">
    <property type="protein sequence ID" value="MBO8447264.1"/>
    <property type="molecule type" value="Genomic_DNA"/>
</dbReference>
<dbReference type="InterPro" id="IPR001296">
    <property type="entry name" value="Glyco_trans_1"/>
</dbReference>
<reference evidence="3" key="1">
    <citation type="submission" date="2020-10" db="EMBL/GenBank/DDBJ databases">
        <authorList>
            <person name="Gilroy R."/>
        </authorList>
    </citation>
    <scope>NUCLEOTIDE SEQUENCE</scope>
    <source>
        <strain evidence="3">D3-1215</strain>
    </source>
</reference>
<dbReference type="Proteomes" id="UP000823637">
    <property type="component" value="Unassembled WGS sequence"/>
</dbReference>
<protein>
    <submittedName>
        <fullName evidence="3">Glycosyltransferase</fullName>
    </submittedName>
</protein>
<proteinExistence type="predicted"/>